<keyword evidence="7" id="KW-0472">Membrane</keyword>
<dbReference type="Ensembl" id="ENSSSCT00035061226.1">
    <property type="protein sequence ID" value="ENSSSCP00035024658.1"/>
    <property type="gene ID" value="ENSSSCG00035046058.1"/>
</dbReference>
<dbReference type="GO" id="GO:0005856">
    <property type="term" value="C:cytoskeleton"/>
    <property type="evidence" value="ECO:0007669"/>
    <property type="project" value="UniProtKB-SubCell"/>
</dbReference>
<dbReference type="PANTHER" id="PTHR15505">
    <property type="entry name" value="RIIA DOMAIN-CONTAINING PROTEIN 1"/>
    <property type="match status" value="1"/>
</dbReference>
<dbReference type="Ensembl" id="ENSSSCT00015056477.1">
    <property type="protein sequence ID" value="ENSSSCP00015022635.1"/>
    <property type="gene ID" value="ENSSSCG00015042380.1"/>
</dbReference>
<name>A0A4X1UGB9_PIG</name>
<dbReference type="Proteomes" id="UP000694720">
    <property type="component" value="Unplaced"/>
</dbReference>
<keyword evidence="4" id="KW-1003">Cell membrane</keyword>
<keyword evidence="9" id="KW-0539">Nucleus</keyword>
<dbReference type="Proteomes" id="UP000314985">
    <property type="component" value="Chromosome 15"/>
</dbReference>
<dbReference type="Ensembl" id="ENSSSCT00070034767.1">
    <property type="protein sequence ID" value="ENSSSCP00070029047.1"/>
    <property type="gene ID" value="ENSSSCG00070017603.1"/>
</dbReference>
<dbReference type="GO" id="GO:0005886">
    <property type="term" value="C:plasma membrane"/>
    <property type="evidence" value="ECO:0007669"/>
    <property type="project" value="UniProtKB-SubCell"/>
</dbReference>
<evidence type="ECO:0000256" key="10">
    <source>
        <dbReference type="ARBA" id="ARBA00037538"/>
    </source>
</evidence>
<evidence type="ECO:0000259" key="14">
    <source>
        <dbReference type="Pfam" id="PF21772"/>
    </source>
</evidence>
<evidence type="ECO:0000313" key="16">
    <source>
        <dbReference type="Ensembl" id="ENSSSCP00070029047.1"/>
    </source>
</evidence>
<dbReference type="AlphaFoldDB" id="A0A4X1UGB9"/>
<evidence type="ECO:0000256" key="12">
    <source>
        <dbReference type="ARBA" id="ARBA00039249"/>
    </source>
</evidence>
<evidence type="ECO:0000256" key="8">
    <source>
        <dbReference type="ARBA" id="ARBA00023212"/>
    </source>
</evidence>
<evidence type="ECO:0000256" key="5">
    <source>
        <dbReference type="ARBA" id="ARBA00022490"/>
    </source>
</evidence>
<evidence type="ECO:0000256" key="11">
    <source>
        <dbReference type="ARBA" id="ARBA00037938"/>
    </source>
</evidence>
<accession>A0A4X1UGB9</accession>
<evidence type="ECO:0000256" key="13">
    <source>
        <dbReference type="SAM" id="MobiDB-lite"/>
    </source>
</evidence>
<comment type="function">
    <text evidence="10">Plays a role in primary ciliogenesis by modulating actin polymerization.</text>
</comment>
<dbReference type="Ensembl" id="ENSSSCT00025027843.1">
    <property type="protein sequence ID" value="ENSSSCP00025011797.1"/>
    <property type="gene ID" value="ENSSSCG00025020493.1"/>
</dbReference>
<feature type="domain" description="Ciliogenesis-associated TTC17-interacting protein N-terminal" evidence="14">
    <location>
        <begin position="31"/>
        <end position="263"/>
    </location>
</feature>
<dbReference type="Ensembl" id="ENSSSCT00065013841.1">
    <property type="protein sequence ID" value="ENSSSCP00065005642.1"/>
    <property type="gene ID" value="ENSSSCG00065010408.1"/>
</dbReference>
<dbReference type="Proteomes" id="UP000694725">
    <property type="component" value="Unplaced"/>
</dbReference>
<proteinExistence type="inferred from homology"/>
<evidence type="ECO:0000256" key="3">
    <source>
        <dbReference type="ARBA" id="ARBA00004245"/>
    </source>
</evidence>
<gene>
    <name evidence="15" type="primary">CATIP</name>
</gene>
<feature type="region of interest" description="Disordered" evidence="13">
    <location>
        <begin position="339"/>
        <end position="394"/>
    </location>
</feature>
<comment type="similarity">
    <text evidence="11">Belongs to the CATIP family.</text>
</comment>
<feature type="compositionally biased region" description="Basic and acidic residues" evidence="13">
    <location>
        <begin position="377"/>
        <end position="394"/>
    </location>
</feature>
<evidence type="ECO:0000313" key="15">
    <source>
        <dbReference type="Ensembl" id="ENSSSCP00015022635.1"/>
    </source>
</evidence>
<dbReference type="Ensembl" id="ENSSSCT00050072065.1">
    <property type="protein sequence ID" value="ENSSSCP00050030986.1"/>
    <property type="gene ID" value="ENSSSCG00050052929.1"/>
</dbReference>
<dbReference type="Pfam" id="PF21772">
    <property type="entry name" value="CATIP_N"/>
    <property type="match status" value="1"/>
</dbReference>
<dbReference type="Proteomes" id="UP000694726">
    <property type="component" value="Unplaced"/>
</dbReference>
<dbReference type="InterPro" id="IPR048777">
    <property type="entry name" value="CATIP_N"/>
</dbReference>
<dbReference type="Proteomes" id="UP000694571">
    <property type="component" value="Unplaced"/>
</dbReference>
<evidence type="ECO:0000256" key="2">
    <source>
        <dbReference type="ARBA" id="ARBA00004236"/>
    </source>
</evidence>
<evidence type="ECO:0000256" key="1">
    <source>
        <dbReference type="ARBA" id="ARBA00004123"/>
    </source>
</evidence>
<protein>
    <recommendedName>
        <fullName evidence="12">Ciliogenesis-associated TTC17-interacting protein</fullName>
    </recommendedName>
</protein>
<evidence type="ECO:0000256" key="9">
    <source>
        <dbReference type="ARBA" id="ARBA00023242"/>
    </source>
</evidence>
<evidence type="ECO:0000256" key="6">
    <source>
        <dbReference type="ARBA" id="ARBA00022794"/>
    </source>
</evidence>
<feature type="region of interest" description="Disordered" evidence="13">
    <location>
        <begin position="1"/>
        <end position="26"/>
    </location>
</feature>
<keyword evidence="6" id="KW-0970">Cilium biogenesis/degradation</keyword>
<organism evidence="16 17">
    <name type="scientific">Sus scrofa</name>
    <name type="common">Pig</name>
    <dbReference type="NCBI Taxonomy" id="9823"/>
    <lineage>
        <taxon>Eukaryota</taxon>
        <taxon>Metazoa</taxon>
        <taxon>Chordata</taxon>
        <taxon>Craniata</taxon>
        <taxon>Vertebrata</taxon>
        <taxon>Euteleostomi</taxon>
        <taxon>Mammalia</taxon>
        <taxon>Eutheria</taxon>
        <taxon>Laurasiatheria</taxon>
        <taxon>Artiodactyla</taxon>
        <taxon>Suina</taxon>
        <taxon>Suidae</taxon>
        <taxon>Sus</taxon>
    </lineage>
</organism>
<reference evidence="16 17" key="1">
    <citation type="submission" date="2017-08" db="EMBL/GenBank/DDBJ databases">
        <title>USMARCv1.0.</title>
        <authorList>
            <person name="Hannum G.I."/>
            <person name="Koren S."/>
            <person name="Schroeder S.G."/>
            <person name="Chin S.C."/>
            <person name="Nonneman D.J."/>
            <person name="Becker S.A."/>
            <person name="Rosen B.D."/>
            <person name="Bickhart D.M."/>
            <person name="Putnam N.H."/>
            <person name="Green R.E."/>
            <person name="Tuggle C.K."/>
            <person name="Liu H."/>
            <person name="Rohrer G.A."/>
            <person name="Warr A."/>
            <person name="Hall R."/>
            <person name="Kim K."/>
            <person name="Hume D.A."/>
            <person name="Talbot R."/>
            <person name="Chow W."/>
            <person name="Howe K."/>
            <person name="Schwartz A.S."/>
            <person name="Watson M."/>
            <person name="Archibald A.L."/>
            <person name="Phillippy A.M."/>
            <person name="Smith T.P.L."/>
        </authorList>
    </citation>
    <scope>NUCLEOTIDE SEQUENCE [LARGE SCALE GENOMIC DNA]</scope>
</reference>
<feature type="compositionally biased region" description="Gly residues" evidence="13">
    <location>
        <begin position="356"/>
        <end position="376"/>
    </location>
</feature>
<evidence type="ECO:0000256" key="7">
    <source>
        <dbReference type="ARBA" id="ARBA00023136"/>
    </source>
</evidence>
<reference evidence="16" key="2">
    <citation type="submission" date="2025-05" db="UniProtKB">
        <authorList>
            <consortium name="Ensembl"/>
        </authorList>
    </citation>
    <scope>IDENTIFICATION</scope>
</reference>
<dbReference type="Proteomes" id="UP000694727">
    <property type="component" value="Unplaced"/>
</dbReference>
<evidence type="ECO:0000256" key="4">
    <source>
        <dbReference type="ARBA" id="ARBA00022475"/>
    </source>
</evidence>
<comment type="subcellular location">
    <subcellularLocation>
        <location evidence="2">Cell membrane</location>
    </subcellularLocation>
    <subcellularLocation>
        <location evidence="3">Cytoplasm</location>
        <location evidence="3">Cytoskeleton</location>
    </subcellularLocation>
    <subcellularLocation>
        <location evidence="1">Nucleus</location>
    </subcellularLocation>
</comment>
<dbReference type="GO" id="GO:0030030">
    <property type="term" value="P:cell projection organization"/>
    <property type="evidence" value="ECO:0007669"/>
    <property type="project" value="UniProtKB-KW"/>
</dbReference>
<keyword evidence="5" id="KW-0963">Cytoplasm</keyword>
<dbReference type="GO" id="GO:0005634">
    <property type="term" value="C:nucleus"/>
    <property type="evidence" value="ECO:0007669"/>
    <property type="project" value="UniProtKB-SubCell"/>
</dbReference>
<dbReference type="PANTHER" id="PTHR15505:SF3">
    <property type="entry name" value="CILIOGENESIS-ASSOCIATED TTC17-INTERACTING PROTEIN"/>
    <property type="match status" value="1"/>
</dbReference>
<evidence type="ECO:0000313" key="17">
    <source>
        <dbReference type="Proteomes" id="UP000314985"/>
    </source>
</evidence>
<keyword evidence="8" id="KW-0206">Cytoskeleton</keyword>
<sequence>MSSKVQSKGSKAKDHQPSAQAGLPPPEANAEAIHFLDSLRQEELLMLLFSETLVMVSDTGEPQGELTIDVQRGKYKDEFGIMSYCPFVHASSRGYVDGVLCGTSLLGYLSWKLEIVEQHNQEFIKFHTLPMERKMRLLKQDDQLAVTRTVKEGEEVKTKVIVFPWHSIAGFISEAANLVLLRVMGWRRTVPSNARFLALDTEGKLCYSTYQALGSQTIQVGRQQVEVFIVEQTVHSEEGIPMSYQFYLLSDGHLAKRIQVGSPGCCTITKVPILREEGGAPSQPQQLSAAAPGGPRAHLRLPALPAAAPAGRRGHLRRRVLWPLCDETRLHPGLALLQPAQPLPRAGARGRRGRGARGGEQGGRGPRGLGLDGAGSRGDRAELGRPRDTPERRSFRPAVLMTINGALPRLAYSRNLLCSAPRVSG</sequence>